<dbReference type="Pfam" id="PF25601">
    <property type="entry name" value="AAA_lid_14"/>
    <property type="match status" value="1"/>
</dbReference>
<dbReference type="InterPro" id="IPR058031">
    <property type="entry name" value="AAA_lid_NorR"/>
</dbReference>
<dbReference type="GO" id="GO:0043565">
    <property type="term" value="F:sequence-specific DNA binding"/>
    <property type="evidence" value="ECO:0007669"/>
    <property type="project" value="InterPro"/>
</dbReference>
<dbReference type="InterPro" id="IPR009057">
    <property type="entry name" value="Homeodomain-like_sf"/>
</dbReference>
<dbReference type="Pfam" id="PF02954">
    <property type="entry name" value="HTH_8"/>
    <property type="match status" value="1"/>
</dbReference>
<dbReference type="InterPro" id="IPR027417">
    <property type="entry name" value="P-loop_NTPase"/>
</dbReference>
<dbReference type="AlphaFoldDB" id="A0A1H0T7U3"/>
<keyword evidence="5" id="KW-0804">Transcription</keyword>
<dbReference type="InterPro" id="IPR002078">
    <property type="entry name" value="Sigma_54_int"/>
</dbReference>
<keyword evidence="1" id="KW-0547">Nucleotide-binding</keyword>
<dbReference type="FunFam" id="3.40.50.300:FF:000006">
    <property type="entry name" value="DNA-binding transcriptional regulator NtrC"/>
    <property type="match status" value="1"/>
</dbReference>
<dbReference type="STRING" id="91360.SAMN05660330_02973"/>
<proteinExistence type="predicted"/>
<evidence type="ECO:0000256" key="2">
    <source>
        <dbReference type="ARBA" id="ARBA00022840"/>
    </source>
</evidence>
<dbReference type="InterPro" id="IPR003593">
    <property type="entry name" value="AAA+_ATPase"/>
</dbReference>
<dbReference type="InterPro" id="IPR029016">
    <property type="entry name" value="GAF-like_dom_sf"/>
</dbReference>
<dbReference type="SMART" id="SM00382">
    <property type="entry name" value="AAA"/>
    <property type="match status" value="1"/>
</dbReference>
<dbReference type="Gene3D" id="1.10.10.60">
    <property type="entry name" value="Homeodomain-like"/>
    <property type="match status" value="1"/>
</dbReference>
<keyword evidence="4" id="KW-0238">DNA-binding</keyword>
<dbReference type="NCBIfam" id="NF003451">
    <property type="entry name" value="PRK05022.1"/>
    <property type="match status" value="1"/>
</dbReference>
<dbReference type="Gene3D" id="1.10.8.60">
    <property type="match status" value="1"/>
</dbReference>
<dbReference type="PROSITE" id="PS00675">
    <property type="entry name" value="SIGMA54_INTERACT_1"/>
    <property type="match status" value="1"/>
</dbReference>
<evidence type="ECO:0000313" key="8">
    <source>
        <dbReference type="Proteomes" id="UP000199073"/>
    </source>
</evidence>
<evidence type="ECO:0000256" key="5">
    <source>
        <dbReference type="ARBA" id="ARBA00023163"/>
    </source>
</evidence>
<dbReference type="InterPro" id="IPR002197">
    <property type="entry name" value="HTH_Fis"/>
</dbReference>
<dbReference type="InterPro" id="IPR025662">
    <property type="entry name" value="Sigma_54_int_dom_ATP-bd_1"/>
</dbReference>
<dbReference type="RefSeq" id="WP_092224205.1">
    <property type="nucleotide sequence ID" value="NZ_FNJI01000022.1"/>
</dbReference>
<dbReference type="PANTHER" id="PTHR32071">
    <property type="entry name" value="TRANSCRIPTIONAL REGULATORY PROTEIN"/>
    <property type="match status" value="1"/>
</dbReference>
<dbReference type="InterPro" id="IPR025943">
    <property type="entry name" value="Sigma_54_int_dom_ATP-bd_2"/>
</dbReference>
<dbReference type="InterPro" id="IPR003018">
    <property type="entry name" value="GAF"/>
</dbReference>
<dbReference type="Pfam" id="PF01590">
    <property type="entry name" value="GAF"/>
    <property type="match status" value="1"/>
</dbReference>
<dbReference type="Gene3D" id="3.30.450.40">
    <property type="match status" value="1"/>
</dbReference>
<dbReference type="EMBL" id="FNJI01000022">
    <property type="protein sequence ID" value="SDP50089.1"/>
    <property type="molecule type" value="Genomic_DNA"/>
</dbReference>
<dbReference type="PROSITE" id="PS00688">
    <property type="entry name" value="SIGMA54_INTERACT_3"/>
    <property type="match status" value="1"/>
</dbReference>
<reference evidence="7 8" key="1">
    <citation type="submission" date="2016-10" db="EMBL/GenBank/DDBJ databases">
        <authorList>
            <person name="de Groot N.N."/>
        </authorList>
    </citation>
    <scope>NUCLEOTIDE SEQUENCE [LARGE SCALE GENOMIC DNA]</scope>
    <source>
        <strain evidence="7 8">DSM 12130</strain>
    </source>
</reference>
<dbReference type="PANTHER" id="PTHR32071:SF35">
    <property type="entry name" value="ANAEROBIC NITRIC OXIDE REDUCTASE TRANSCRIPTION REGULATOR NORR"/>
    <property type="match status" value="1"/>
</dbReference>
<keyword evidence="2" id="KW-0067">ATP-binding</keyword>
<sequence>MDKLETLAAIALDLTAEISAEDRYDRLLEALHRAIPYDAATLLRVEKNRLIPLAARGLTPDAMGRVYERKDHPRLDIICNSSRPVLFSQDSSLPDPFDGMLAVDPKGLHHIHACLGCPLYVHDKLVGVLTADSLDPGAFNYLPEQYLHTIGLMAGAQMQVADLVKALEDKAKRQGQIASDLMHDVALQRGSDILGQSAVIRKLRQEIELVAKSDFTILVLGETGSGKELVARGIHRHSSRRDKAMLYLNCAALPDSLAESELFGHVKGAYTGAAGDRAGKFELADGGTLFLDEIGELSLEIQAKILRVIQEGEIQRIGSEKVLHADVRLIAATNRDLESEVRDGKFRADLFHRLNVYPIFVPPLRERKEDIAILAGFFIERGQKKLGLEKVRIAEEALALLSRYDWPGNVRELDNILSRAVLKASRTPGKDDLLQIRPEHLAGDLGSAIYVAPARLTEPAGAGQAISFREEVNSFQRKLITRALDHNSGNWAAAARELDMDRSNLHNLATRLGLRKKK</sequence>
<evidence type="ECO:0000313" key="7">
    <source>
        <dbReference type="EMBL" id="SDP50089.1"/>
    </source>
</evidence>
<dbReference type="PROSITE" id="PS00676">
    <property type="entry name" value="SIGMA54_INTERACT_2"/>
    <property type="match status" value="1"/>
</dbReference>
<dbReference type="PROSITE" id="PS50045">
    <property type="entry name" value="SIGMA54_INTERACT_4"/>
    <property type="match status" value="1"/>
</dbReference>
<dbReference type="SUPFAM" id="SSF46689">
    <property type="entry name" value="Homeodomain-like"/>
    <property type="match status" value="1"/>
</dbReference>
<dbReference type="GO" id="GO:0005524">
    <property type="term" value="F:ATP binding"/>
    <property type="evidence" value="ECO:0007669"/>
    <property type="project" value="UniProtKB-KW"/>
</dbReference>
<name>A0A1H0T7U3_9BACT</name>
<evidence type="ECO:0000256" key="4">
    <source>
        <dbReference type="ARBA" id="ARBA00023125"/>
    </source>
</evidence>
<keyword evidence="3" id="KW-0805">Transcription regulation</keyword>
<gene>
    <name evidence="7" type="ORF">SAMN05660330_02973</name>
</gene>
<dbReference type="GO" id="GO:0006355">
    <property type="term" value="P:regulation of DNA-templated transcription"/>
    <property type="evidence" value="ECO:0007669"/>
    <property type="project" value="InterPro"/>
</dbReference>
<dbReference type="Pfam" id="PF00158">
    <property type="entry name" value="Sigma54_activat"/>
    <property type="match status" value="1"/>
</dbReference>
<accession>A0A1H0T7U3</accession>
<dbReference type="Proteomes" id="UP000199073">
    <property type="component" value="Unassembled WGS sequence"/>
</dbReference>
<dbReference type="SUPFAM" id="SSF52540">
    <property type="entry name" value="P-loop containing nucleoside triphosphate hydrolases"/>
    <property type="match status" value="1"/>
</dbReference>
<protein>
    <submittedName>
        <fullName evidence="7">Anaerobic nitric oxide reductase transcription regulator</fullName>
    </submittedName>
</protein>
<evidence type="ECO:0000256" key="3">
    <source>
        <dbReference type="ARBA" id="ARBA00023015"/>
    </source>
</evidence>
<dbReference type="CDD" id="cd00009">
    <property type="entry name" value="AAA"/>
    <property type="match status" value="1"/>
</dbReference>
<keyword evidence="8" id="KW-1185">Reference proteome</keyword>
<feature type="domain" description="Sigma-54 factor interaction" evidence="6">
    <location>
        <begin position="193"/>
        <end position="422"/>
    </location>
</feature>
<dbReference type="Gene3D" id="3.40.50.300">
    <property type="entry name" value="P-loop containing nucleotide triphosphate hydrolases"/>
    <property type="match status" value="1"/>
</dbReference>
<dbReference type="InterPro" id="IPR025944">
    <property type="entry name" value="Sigma_54_int_dom_CS"/>
</dbReference>
<dbReference type="OrthoDB" id="9761019at2"/>
<dbReference type="SMART" id="SM00065">
    <property type="entry name" value="GAF"/>
    <property type="match status" value="1"/>
</dbReference>
<evidence type="ECO:0000259" key="6">
    <source>
        <dbReference type="PROSITE" id="PS50045"/>
    </source>
</evidence>
<dbReference type="SUPFAM" id="SSF55781">
    <property type="entry name" value="GAF domain-like"/>
    <property type="match status" value="1"/>
</dbReference>
<evidence type="ECO:0000256" key="1">
    <source>
        <dbReference type="ARBA" id="ARBA00022741"/>
    </source>
</evidence>
<organism evidence="7 8">
    <name type="scientific">Desulforhopalus singaporensis</name>
    <dbReference type="NCBI Taxonomy" id="91360"/>
    <lineage>
        <taxon>Bacteria</taxon>
        <taxon>Pseudomonadati</taxon>
        <taxon>Thermodesulfobacteriota</taxon>
        <taxon>Desulfobulbia</taxon>
        <taxon>Desulfobulbales</taxon>
        <taxon>Desulfocapsaceae</taxon>
        <taxon>Desulforhopalus</taxon>
    </lineage>
</organism>